<dbReference type="EMBL" id="PEXV01000132">
    <property type="protein sequence ID" value="PIS41269.1"/>
    <property type="molecule type" value="Genomic_DNA"/>
</dbReference>
<protein>
    <recommendedName>
        <fullName evidence="3">Endonuclease NucS</fullName>
    </recommendedName>
</protein>
<reference evidence="2" key="1">
    <citation type="submission" date="2017-09" db="EMBL/GenBank/DDBJ databases">
        <title>Depth-based differentiation of microbial function through sediment-hosted aquifers and enrichment of novel symbionts in the deep terrestrial subsurface.</title>
        <authorList>
            <person name="Probst A.J."/>
            <person name="Ladd B."/>
            <person name="Jarett J.K."/>
            <person name="Geller-Mcgrath D.E."/>
            <person name="Sieber C.M.K."/>
            <person name="Emerson J.B."/>
            <person name="Anantharaman K."/>
            <person name="Thomas B.C."/>
            <person name="Malmstrom R."/>
            <person name="Stieglmeier M."/>
            <person name="Klingl A."/>
            <person name="Woyke T."/>
            <person name="Ryan C.M."/>
            <person name="Banfield J.F."/>
        </authorList>
    </citation>
    <scope>NUCLEOTIDE SEQUENCE [LARGE SCALE GENOMIC DNA]</scope>
</reference>
<dbReference type="GO" id="GO:0003676">
    <property type="term" value="F:nucleic acid binding"/>
    <property type="evidence" value="ECO:0007669"/>
    <property type="project" value="InterPro"/>
</dbReference>
<accession>A0A2H0YSL9</accession>
<proteinExistence type="predicted"/>
<sequence length="70" mass="7851">MLKLQNASKKITIPTQSVILNINFLASEYSMSFGGRIDSFGIDKNGSPVIVEYKRNQNDNVINQGLSYLR</sequence>
<evidence type="ECO:0000313" key="1">
    <source>
        <dbReference type="EMBL" id="PIS41269.1"/>
    </source>
</evidence>
<name>A0A2H0YSL9_9BACT</name>
<dbReference type="InterPro" id="IPR011856">
    <property type="entry name" value="tRNA_endonuc-like_dom_sf"/>
</dbReference>
<dbReference type="Proteomes" id="UP000228711">
    <property type="component" value="Unassembled WGS sequence"/>
</dbReference>
<evidence type="ECO:0008006" key="3">
    <source>
        <dbReference type="Google" id="ProtNLM"/>
    </source>
</evidence>
<organism evidence="1 2">
    <name type="scientific">Candidatus Kerfeldbacteria bacterium CG08_land_8_20_14_0_20_42_7</name>
    <dbReference type="NCBI Taxonomy" id="2014245"/>
    <lineage>
        <taxon>Bacteria</taxon>
        <taxon>Candidatus Kerfeldiibacteriota</taxon>
    </lineage>
</organism>
<gene>
    <name evidence="1" type="ORF">COT25_04030</name>
</gene>
<dbReference type="Gene3D" id="3.40.1350.10">
    <property type="match status" value="1"/>
</dbReference>
<comment type="caution">
    <text evidence="1">The sequence shown here is derived from an EMBL/GenBank/DDBJ whole genome shotgun (WGS) entry which is preliminary data.</text>
</comment>
<evidence type="ECO:0000313" key="2">
    <source>
        <dbReference type="Proteomes" id="UP000228711"/>
    </source>
</evidence>
<dbReference type="AlphaFoldDB" id="A0A2H0YSL9"/>